<evidence type="ECO:0000313" key="3">
    <source>
        <dbReference type="EMBL" id="GIF80977.1"/>
    </source>
</evidence>
<organism evidence="3 4">
    <name type="scientific">Catellatospora bangladeshensis</name>
    <dbReference type="NCBI Taxonomy" id="310355"/>
    <lineage>
        <taxon>Bacteria</taxon>
        <taxon>Bacillati</taxon>
        <taxon>Actinomycetota</taxon>
        <taxon>Actinomycetes</taxon>
        <taxon>Micromonosporales</taxon>
        <taxon>Micromonosporaceae</taxon>
        <taxon>Catellatospora</taxon>
    </lineage>
</organism>
<feature type="transmembrane region" description="Helical" evidence="1">
    <location>
        <begin position="154"/>
        <end position="175"/>
    </location>
</feature>
<protein>
    <submittedName>
        <fullName evidence="3">Fatty acid hydroxylase</fullName>
    </submittedName>
</protein>
<dbReference type="GO" id="GO:0008610">
    <property type="term" value="P:lipid biosynthetic process"/>
    <property type="evidence" value="ECO:0007669"/>
    <property type="project" value="InterPro"/>
</dbReference>
<proteinExistence type="predicted"/>
<dbReference type="AlphaFoldDB" id="A0A8J3JIA9"/>
<keyword evidence="1" id="KW-0812">Transmembrane</keyword>
<dbReference type="RefSeq" id="WP_239125650.1">
    <property type="nucleotide sequence ID" value="NZ_BONF01000011.1"/>
</dbReference>
<keyword evidence="1" id="KW-0472">Membrane</keyword>
<gene>
    <name evidence="3" type="ORF">Cba03nite_23260</name>
</gene>
<feature type="transmembrane region" description="Helical" evidence="1">
    <location>
        <begin position="123"/>
        <end position="148"/>
    </location>
</feature>
<accession>A0A8J3JIA9</accession>
<feature type="domain" description="Fatty acid hydroxylase" evidence="2">
    <location>
        <begin position="76"/>
        <end position="219"/>
    </location>
</feature>
<keyword evidence="4" id="KW-1185">Reference proteome</keyword>
<feature type="transmembrane region" description="Helical" evidence="1">
    <location>
        <begin position="47"/>
        <end position="66"/>
    </location>
</feature>
<feature type="transmembrane region" description="Helical" evidence="1">
    <location>
        <begin position="72"/>
        <end position="93"/>
    </location>
</feature>
<evidence type="ECO:0000256" key="1">
    <source>
        <dbReference type="SAM" id="Phobius"/>
    </source>
</evidence>
<dbReference type="Pfam" id="PF04116">
    <property type="entry name" value="FA_hydroxylase"/>
    <property type="match status" value="1"/>
</dbReference>
<reference evidence="3 4" key="1">
    <citation type="submission" date="2021-01" db="EMBL/GenBank/DDBJ databases">
        <title>Whole genome shotgun sequence of Catellatospora bangladeshensis NBRC 107357.</title>
        <authorList>
            <person name="Komaki H."/>
            <person name="Tamura T."/>
        </authorList>
    </citation>
    <scope>NUCLEOTIDE SEQUENCE [LARGE SCALE GENOMIC DNA]</scope>
    <source>
        <strain evidence="3 4">NBRC 107357</strain>
    </source>
</reference>
<sequence>MTPGDRRAAEHAARRRLAADEADTGARRTAVPLSQVFGRFWRHPSPWLILTVLAAAVAWRLAEGGWQAADLWAPAVLVALFPLLEWVIHVFVLHWRPRRVGRLTLDTELARDHRRHHADPRDIPLVFIPWRSLLAVIAGYTTAALLAFPRLGQALTFIAAVAAAGLVYEWTHYLVHSDHRPRSRLYKAVWRNHRLHHYRNEHYWFTVTTSGTADRLLGTCPDPAAVPVSPTAKNLHAS</sequence>
<dbReference type="GO" id="GO:0016491">
    <property type="term" value="F:oxidoreductase activity"/>
    <property type="evidence" value="ECO:0007669"/>
    <property type="project" value="InterPro"/>
</dbReference>
<evidence type="ECO:0000313" key="4">
    <source>
        <dbReference type="Proteomes" id="UP000601223"/>
    </source>
</evidence>
<evidence type="ECO:0000259" key="2">
    <source>
        <dbReference type="Pfam" id="PF04116"/>
    </source>
</evidence>
<comment type="caution">
    <text evidence="3">The sequence shown here is derived from an EMBL/GenBank/DDBJ whole genome shotgun (WGS) entry which is preliminary data.</text>
</comment>
<dbReference type="Proteomes" id="UP000601223">
    <property type="component" value="Unassembled WGS sequence"/>
</dbReference>
<keyword evidence="1" id="KW-1133">Transmembrane helix</keyword>
<dbReference type="InterPro" id="IPR006694">
    <property type="entry name" value="Fatty_acid_hydroxylase"/>
</dbReference>
<dbReference type="GO" id="GO:0005506">
    <property type="term" value="F:iron ion binding"/>
    <property type="evidence" value="ECO:0007669"/>
    <property type="project" value="InterPro"/>
</dbReference>
<name>A0A8J3JIA9_9ACTN</name>
<dbReference type="EMBL" id="BONF01000011">
    <property type="protein sequence ID" value="GIF80977.1"/>
    <property type="molecule type" value="Genomic_DNA"/>
</dbReference>